<keyword evidence="3" id="KW-0472">Membrane</keyword>
<evidence type="ECO:0000313" key="7">
    <source>
        <dbReference type="Proteomes" id="UP000593719"/>
    </source>
</evidence>
<protein>
    <submittedName>
        <fullName evidence="6">Efflux RND transporter periplasmic adaptor subunit</fullName>
    </submittedName>
</protein>
<keyword evidence="3" id="KW-1133">Transmembrane helix</keyword>
<dbReference type="GO" id="GO:0015562">
    <property type="term" value="F:efflux transmembrane transporter activity"/>
    <property type="evidence" value="ECO:0007669"/>
    <property type="project" value="TreeGrafter"/>
</dbReference>
<keyword evidence="2" id="KW-0175">Coiled coil</keyword>
<evidence type="ECO:0000256" key="2">
    <source>
        <dbReference type="SAM" id="Coils"/>
    </source>
</evidence>
<feature type="domain" description="CzcB-like barrel-sandwich hybrid" evidence="5">
    <location>
        <begin position="58"/>
        <end position="224"/>
    </location>
</feature>
<keyword evidence="3" id="KW-0812">Transmembrane</keyword>
<organism evidence="6 7">
    <name type="scientific">Sulfurimonas sediminis</name>
    <dbReference type="NCBI Taxonomy" id="2590020"/>
    <lineage>
        <taxon>Bacteria</taxon>
        <taxon>Pseudomonadati</taxon>
        <taxon>Campylobacterota</taxon>
        <taxon>Epsilonproteobacteria</taxon>
        <taxon>Campylobacterales</taxon>
        <taxon>Sulfurimonadaceae</taxon>
        <taxon>Sulfurimonas</taxon>
    </lineage>
</organism>
<name>A0A7M1B0Y3_9BACT</name>
<accession>A0A7M1B0Y3</accession>
<dbReference type="SUPFAM" id="SSF111369">
    <property type="entry name" value="HlyD-like secretion proteins"/>
    <property type="match status" value="1"/>
</dbReference>
<evidence type="ECO:0000259" key="4">
    <source>
        <dbReference type="Pfam" id="PF25954"/>
    </source>
</evidence>
<feature type="domain" description="CusB-like beta-barrel" evidence="4">
    <location>
        <begin position="229"/>
        <end position="282"/>
    </location>
</feature>
<proteinExistence type="inferred from homology"/>
<dbReference type="Pfam" id="PF25973">
    <property type="entry name" value="BSH_CzcB"/>
    <property type="match status" value="1"/>
</dbReference>
<keyword evidence="7" id="KW-1185">Reference proteome</keyword>
<dbReference type="EMBL" id="CP041235">
    <property type="protein sequence ID" value="QOP43427.1"/>
    <property type="molecule type" value="Genomic_DNA"/>
</dbReference>
<dbReference type="NCBIfam" id="TIGR01730">
    <property type="entry name" value="RND_mfp"/>
    <property type="match status" value="1"/>
</dbReference>
<dbReference type="Gene3D" id="1.10.287.470">
    <property type="entry name" value="Helix hairpin bin"/>
    <property type="match status" value="1"/>
</dbReference>
<dbReference type="Gene3D" id="2.40.50.100">
    <property type="match status" value="1"/>
</dbReference>
<evidence type="ECO:0000259" key="5">
    <source>
        <dbReference type="Pfam" id="PF25973"/>
    </source>
</evidence>
<dbReference type="RefSeq" id="WP_193151714.1">
    <property type="nucleotide sequence ID" value="NZ_CP041235.1"/>
</dbReference>
<reference evidence="6 7" key="1">
    <citation type="submission" date="2019-06" db="EMBL/GenBank/DDBJ databases">
        <title>Sulfurimonas gotlandica sp. nov., a chemoautotrophic and psychrotolerant epsilonproteobacterium isolated from a pelagic redoxcline, and an emended description of the genus Sulfurimonas.</title>
        <authorList>
            <person name="Wang S."/>
            <person name="Jiang L."/>
            <person name="Shao Z."/>
        </authorList>
    </citation>
    <scope>NUCLEOTIDE SEQUENCE [LARGE SCALE GENOMIC DNA]</scope>
    <source>
        <strain evidence="6 7">S2-6</strain>
    </source>
</reference>
<dbReference type="Pfam" id="PF25954">
    <property type="entry name" value="Beta-barrel_RND_2"/>
    <property type="match status" value="1"/>
</dbReference>
<dbReference type="PANTHER" id="PTHR30469">
    <property type="entry name" value="MULTIDRUG RESISTANCE PROTEIN MDTA"/>
    <property type="match status" value="1"/>
</dbReference>
<dbReference type="PANTHER" id="PTHR30469:SF33">
    <property type="entry name" value="SLR1207 PROTEIN"/>
    <property type="match status" value="1"/>
</dbReference>
<dbReference type="InterPro" id="IPR006143">
    <property type="entry name" value="RND_pump_MFP"/>
</dbReference>
<dbReference type="GO" id="GO:1990281">
    <property type="term" value="C:efflux pump complex"/>
    <property type="evidence" value="ECO:0007669"/>
    <property type="project" value="TreeGrafter"/>
</dbReference>
<sequence length="380" mass="42674">MSTKVKYIIFIVVGIVAATLFYNKVFIPKHTFKTVHPTKGDLNKEIFGIGEVGAKNIYAITAQTGGKIVQINTDEGKWVKKGDLLVVIDSVDLPKLIEEANISIYKAKSEFKAAQEELNALEVQKVLAEKTYKRYKKLQAKSFVSQAEYDKAKADFDGLKVNIKATQTRINSSKIEVVRLQKALEALHVKLSRYKIYSPIDGYVIAKEAEVAQSVLPTQPILKIVEPQTVWIQAYVDEKISGDVKVGQRAVITLRSQSNKKLEGYVSRIVAQSDAVTQEREVDVSFYAVPTPFYINEQAEVLITTQTLKNVVKIPAYLIVYKDKKAGVWIEKEGHAHFLHVNITDITDKEAAVKNLDTTLRLLVPDKTKKSLSEGMRIYK</sequence>
<comment type="similarity">
    <text evidence="1">Belongs to the membrane fusion protein (MFP) (TC 8.A.1) family.</text>
</comment>
<evidence type="ECO:0000256" key="3">
    <source>
        <dbReference type="SAM" id="Phobius"/>
    </source>
</evidence>
<feature type="coiled-coil region" evidence="2">
    <location>
        <begin position="97"/>
        <end position="138"/>
    </location>
</feature>
<dbReference type="Gene3D" id="2.40.30.170">
    <property type="match status" value="1"/>
</dbReference>
<dbReference type="AlphaFoldDB" id="A0A7M1B0Y3"/>
<feature type="transmembrane region" description="Helical" evidence="3">
    <location>
        <begin position="7"/>
        <end position="27"/>
    </location>
</feature>
<evidence type="ECO:0000256" key="1">
    <source>
        <dbReference type="ARBA" id="ARBA00009477"/>
    </source>
</evidence>
<evidence type="ECO:0000313" key="6">
    <source>
        <dbReference type="EMBL" id="QOP43427.1"/>
    </source>
</evidence>
<dbReference type="InterPro" id="IPR058647">
    <property type="entry name" value="BSH_CzcB-like"/>
</dbReference>
<dbReference type="Proteomes" id="UP000593719">
    <property type="component" value="Chromosome"/>
</dbReference>
<dbReference type="InterPro" id="IPR058792">
    <property type="entry name" value="Beta-barrel_RND_2"/>
</dbReference>
<gene>
    <name evidence="6" type="ORF">FJR45_05445</name>
</gene>
<dbReference type="KEGG" id="ssei:FJR45_05445"/>